<dbReference type="GO" id="GO:0003729">
    <property type="term" value="F:mRNA binding"/>
    <property type="evidence" value="ECO:0007669"/>
    <property type="project" value="TreeGrafter"/>
</dbReference>
<evidence type="ECO:0000256" key="1">
    <source>
        <dbReference type="ARBA" id="ARBA00022884"/>
    </source>
</evidence>
<dbReference type="SUPFAM" id="SSF54928">
    <property type="entry name" value="RNA-binding domain, RBD"/>
    <property type="match status" value="2"/>
</dbReference>
<evidence type="ECO:0000256" key="2">
    <source>
        <dbReference type="SAM" id="MobiDB-lite"/>
    </source>
</evidence>
<dbReference type="GO" id="GO:1990904">
    <property type="term" value="C:ribonucleoprotein complex"/>
    <property type="evidence" value="ECO:0007669"/>
    <property type="project" value="TreeGrafter"/>
</dbReference>
<comment type="caution">
    <text evidence="4">The sequence shown here is derived from an EMBL/GenBank/DDBJ whole genome shotgun (WGS) entry which is preliminary data.</text>
</comment>
<keyword evidence="1" id="KW-0694">RNA-binding</keyword>
<dbReference type="Proteomes" id="UP000663880">
    <property type="component" value="Unassembled WGS sequence"/>
</dbReference>
<dbReference type="InterPro" id="IPR035979">
    <property type="entry name" value="RBD_domain_sf"/>
</dbReference>
<dbReference type="OrthoDB" id="610462at2759"/>
<feature type="region of interest" description="Disordered" evidence="2">
    <location>
        <begin position="177"/>
        <end position="206"/>
    </location>
</feature>
<feature type="region of interest" description="Disordered" evidence="2">
    <location>
        <begin position="360"/>
        <end position="381"/>
    </location>
</feature>
<feature type="domain" description="RRM" evidence="3">
    <location>
        <begin position="617"/>
        <end position="682"/>
    </location>
</feature>
<dbReference type="PANTHER" id="PTHR23003:SF3">
    <property type="entry name" value="FI21236P1-RELATED"/>
    <property type="match status" value="1"/>
</dbReference>
<accession>A0A821YCX2</accession>
<dbReference type="EMBL" id="CAJOBZ010000079">
    <property type="protein sequence ID" value="CAF4956127.1"/>
    <property type="molecule type" value="Genomic_DNA"/>
</dbReference>
<keyword evidence="5" id="KW-1185">Reference proteome</keyword>
<name>A0A821YCX2_9NEOP</name>
<sequence length="682" mass="75654">MSLVEQETTDINEYHAIFTKLKKLHDISKTNNKPEFGEETHEDDYKLASKRKTELDFDGLSDDSTLNSSINKTKRRRFSDSQDFSSSEFYVDYYRNTGKCKREFAVTLSNLPGEWTYDQIKQYVTEECGVNVMGMIDSRCQKSDYQLRLRFINRYQYNYILSKLKNKEGEGKLKIEVEGESDSESEDSDATVLVEKSEPPSCKSQPSEAGVENYLYGLNPEFLKSLNIEPPLVKWISVSNFRCDKSELRDLFEMAGRVVICVILYSINKCAKIMYSHPLEAVQAISLLNGQIFYGQSLNVSLDPMADSVIPLPKGLQKFGLGLGQNGKPLRDVAAEYECFVNGAPSSMNASLFGKSVEIPDDSDRYSPSKPSGSSGQFGAIGQKKIPAYQPTNSSNPLISPSHFVPTQPSRLFMGIRHEKSSGMVLNNLAKTSMGGMQSPSVGQKYKPLTIQSGPSLNGPPIDKSRCLNPNMQNFPRPNYNQVTNVPGQYPPRPNYPGSNFQGQPGPSFQGQPVTNFQVSTNTGQIGQENPGSFNLRNHQIPPSFRLQGPFMQSGPMPRMFPSVQNTGPKPNNPLPVPSPVQPMAASPSRPSNGPGLSHGQRSLQPVMVLKGKDPFTLHITNLPAHVRFANLCDKLSKVGQVVSLEFTTPGSALVKYSNHLEAEKCFQYFSPSRFGHELGMV</sequence>
<gene>
    <name evidence="4" type="ORF">PMACD_LOCUS16215</name>
</gene>
<evidence type="ECO:0000313" key="5">
    <source>
        <dbReference type="Proteomes" id="UP000663880"/>
    </source>
</evidence>
<evidence type="ECO:0000259" key="3">
    <source>
        <dbReference type="SMART" id="SM00360"/>
    </source>
</evidence>
<protein>
    <recommendedName>
        <fullName evidence="3">RRM domain-containing protein</fullName>
    </recommendedName>
</protein>
<dbReference type="PANTHER" id="PTHR23003">
    <property type="entry name" value="RNA RECOGNITION MOTIF RRM DOMAIN CONTAINING PROTEIN"/>
    <property type="match status" value="1"/>
</dbReference>
<reference evidence="4" key="1">
    <citation type="submission" date="2021-02" db="EMBL/GenBank/DDBJ databases">
        <authorList>
            <person name="Steward A R."/>
        </authorList>
    </citation>
    <scope>NUCLEOTIDE SEQUENCE</scope>
</reference>
<organism evidence="4 5">
    <name type="scientific">Pieris macdunnoughi</name>
    <dbReference type="NCBI Taxonomy" id="345717"/>
    <lineage>
        <taxon>Eukaryota</taxon>
        <taxon>Metazoa</taxon>
        <taxon>Ecdysozoa</taxon>
        <taxon>Arthropoda</taxon>
        <taxon>Hexapoda</taxon>
        <taxon>Insecta</taxon>
        <taxon>Pterygota</taxon>
        <taxon>Neoptera</taxon>
        <taxon>Endopterygota</taxon>
        <taxon>Lepidoptera</taxon>
        <taxon>Glossata</taxon>
        <taxon>Ditrysia</taxon>
        <taxon>Papilionoidea</taxon>
        <taxon>Pieridae</taxon>
        <taxon>Pierinae</taxon>
        <taxon>Pieris</taxon>
    </lineage>
</organism>
<feature type="region of interest" description="Disordered" evidence="2">
    <location>
        <begin position="558"/>
        <end position="601"/>
    </location>
</feature>
<feature type="domain" description="RRM" evidence="3">
    <location>
        <begin position="235"/>
        <end position="301"/>
    </location>
</feature>
<dbReference type="InterPro" id="IPR000504">
    <property type="entry name" value="RRM_dom"/>
</dbReference>
<dbReference type="SMART" id="SM00360">
    <property type="entry name" value="RRM"/>
    <property type="match status" value="2"/>
</dbReference>
<dbReference type="GO" id="GO:0005737">
    <property type="term" value="C:cytoplasm"/>
    <property type="evidence" value="ECO:0007669"/>
    <property type="project" value="TreeGrafter"/>
</dbReference>
<dbReference type="Pfam" id="PF00076">
    <property type="entry name" value="RRM_1"/>
    <property type="match status" value="1"/>
</dbReference>
<dbReference type="InterPro" id="IPR012677">
    <property type="entry name" value="Nucleotide-bd_a/b_plait_sf"/>
</dbReference>
<dbReference type="AlphaFoldDB" id="A0A821YCX2"/>
<feature type="compositionally biased region" description="Pro residues" evidence="2">
    <location>
        <begin position="571"/>
        <end position="581"/>
    </location>
</feature>
<proteinExistence type="predicted"/>
<evidence type="ECO:0000313" key="4">
    <source>
        <dbReference type="EMBL" id="CAF4956127.1"/>
    </source>
</evidence>
<dbReference type="GO" id="GO:0005634">
    <property type="term" value="C:nucleus"/>
    <property type="evidence" value="ECO:0007669"/>
    <property type="project" value="TreeGrafter"/>
</dbReference>
<dbReference type="Gene3D" id="3.30.70.330">
    <property type="match status" value="2"/>
</dbReference>
<dbReference type="InterPro" id="IPR050374">
    <property type="entry name" value="RRT5_SRSF_SR"/>
</dbReference>
<feature type="compositionally biased region" description="Acidic residues" evidence="2">
    <location>
        <begin position="178"/>
        <end position="189"/>
    </location>
</feature>